<sequence length="15" mass="1617">MLSSLVSYSVGTPYI</sequence>
<organism evidence="1">
    <name type="scientific">Arundo donax</name>
    <name type="common">Giant reed</name>
    <name type="synonym">Donax arundinaceus</name>
    <dbReference type="NCBI Taxonomy" id="35708"/>
    <lineage>
        <taxon>Eukaryota</taxon>
        <taxon>Viridiplantae</taxon>
        <taxon>Streptophyta</taxon>
        <taxon>Embryophyta</taxon>
        <taxon>Tracheophyta</taxon>
        <taxon>Spermatophyta</taxon>
        <taxon>Magnoliopsida</taxon>
        <taxon>Liliopsida</taxon>
        <taxon>Poales</taxon>
        <taxon>Poaceae</taxon>
        <taxon>PACMAD clade</taxon>
        <taxon>Arundinoideae</taxon>
        <taxon>Arundineae</taxon>
        <taxon>Arundo</taxon>
    </lineage>
</organism>
<name>A0A0A9GQB8_ARUDO</name>
<protein>
    <submittedName>
        <fullName evidence="1">Uncharacterized protein</fullName>
    </submittedName>
</protein>
<accession>A0A0A9GQB8</accession>
<evidence type="ECO:0000313" key="1">
    <source>
        <dbReference type="EMBL" id="JAE24756.1"/>
    </source>
</evidence>
<reference evidence="1" key="1">
    <citation type="submission" date="2014-09" db="EMBL/GenBank/DDBJ databases">
        <authorList>
            <person name="Magalhaes I.L.F."/>
            <person name="Oliveira U."/>
            <person name="Santos F.R."/>
            <person name="Vidigal T.H.D.A."/>
            <person name="Brescovit A.D."/>
            <person name="Santos A.J."/>
        </authorList>
    </citation>
    <scope>NUCLEOTIDE SEQUENCE</scope>
    <source>
        <tissue evidence="1">Shoot tissue taken approximately 20 cm above the soil surface</tissue>
    </source>
</reference>
<dbReference type="EMBL" id="GBRH01173140">
    <property type="protein sequence ID" value="JAE24756.1"/>
    <property type="molecule type" value="Transcribed_RNA"/>
</dbReference>
<reference evidence="1" key="2">
    <citation type="journal article" date="2015" name="Data Brief">
        <title>Shoot transcriptome of the giant reed, Arundo donax.</title>
        <authorList>
            <person name="Barrero R.A."/>
            <person name="Guerrero F.D."/>
            <person name="Moolhuijzen P."/>
            <person name="Goolsby J.A."/>
            <person name="Tidwell J."/>
            <person name="Bellgard S.E."/>
            <person name="Bellgard M.I."/>
        </authorList>
    </citation>
    <scope>NUCLEOTIDE SEQUENCE</scope>
    <source>
        <tissue evidence="1">Shoot tissue taken approximately 20 cm above the soil surface</tissue>
    </source>
</reference>
<proteinExistence type="predicted"/>